<proteinExistence type="predicted"/>
<dbReference type="RefSeq" id="WP_087414884.1">
    <property type="nucleotide sequence ID" value="NZ_NFKL01000008.1"/>
</dbReference>
<accession>A0A1Y4LQ42</accession>
<dbReference type="Proteomes" id="UP000195326">
    <property type="component" value="Unassembled WGS sequence"/>
</dbReference>
<gene>
    <name evidence="1" type="ORF">B5F15_07160</name>
</gene>
<name>A0A1Y4LQ42_9FIRM</name>
<dbReference type="EMBL" id="NFKL01000008">
    <property type="protein sequence ID" value="OUP58777.1"/>
    <property type="molecule type" value="Genomic_DNA"/>
</dbReference>
<protein>
    <recommendedName>
        <fullName evidence="3">DUF3990 domain-containing protein</fullName>
    </recommendedName>
</protein>
<dbReference type="AlphaFoldDB" id="A0A1Y4LQ42"/>
<evidence type="ECO:0000313" key="2">
    <source>
        <dbReference type="Proteomes" id="UP000195326"/>
    </source>
</evidence>
<reference evidence="2" key="1">
    <citation type="submission" date="2017-04" db="EMBL/GenBank/DDBJ databases">
        <title>Function of individual gut microbiota members based on whole genome sequencing of pure cultures obtained from chicken caecum.</title>
        <authorList>
            <person name="Medvecky M."/>
            <person name="Cejkova D."/>
            <person name="Polansky O."/>
            <person name="Karasova D."/>
            <person name="Kubasova T."/>
            <person name="Cizek A."/>
            <person name="Rychlik I."/>
        </authorList>
    </citation>
    <scope>NUCLEOTIDE SEQUENCE [LARGE SCALE GENOMIC DNA]</scope>
    <source>
        <strain evidence="2">An179</strain>
    </source>
</reference>
<evidence type="ECO:0000313" key="1">
    <source>
        <dbReference type="EMBL" id="OUP58777.1"/>
    </source>
</evidence>
<dbReference type="InterPro" id="IPR025051">
    <property type="entry name" value="DUF3990"/>
</dbReference>
<comment type="caution">
    <text evidence="1">The sequence shown here is derived from an EMBL/GenBank/DDBJ whole genome shotgun (WGS) entry which is preliminary data.</text>
</comment>
<organism evidence="1 2">
    <name type="scientific">Butyricicoccus pullicaecorum</name>
    <dbReference type="NCBI Taxonomy" id="501571"/>
    <lineage>
        <taxon>Bacteria</taxon>
        <taxon>Bacillati</taxon>
        <taxon>Bacillota</taxon>
        <taxon>Clostridia</taxon>
        <taxon>Eubacteriales</taxon>
        <taxon>Butyricicoccaceae</taxon>
        <taxon>Butyricicoccus</taxon>
    </lineage>
</organism>
<evidence type="ECO:0008006" key="3">
    <source>
        <dbReference type="Google" id="ProtNLM"/>
    </source>
</evidence>
<sequence>MLLYHGDDRAVPQPVIRVHKYYKDFGWGFYCTKIQSQAARWATRRGRPGVVNQYRYQQSEDLRVLEFNEMNEDWLDFIAACRSGQPHDYDVVEGPMADDTVFNYVQSFLDGEISRAAFWELVSFKHPTHQICFHTERALGCLLFERSDKADVQKKRQ</sequence>
<dbReference type="Pfam" id="PF13151">
    <property type="entry name" value="DUF3990"/>
    <property type="match status" value="1"/>
</dbReference>